<dbReference type="STRING" id="1244108.SAMN05444004_1442"/>
<sequence>MLGVLLERYGPLLSKGAAEEDLRVEFADYDSLAAIGLIVNSPYGRGLKAFSMDGPDLDAKLATDGLSGSYRERYSKVTASARPSEEELKAILDPHFFNLSKFLTVYDIPNIRNSSLTSIGIALAHANLSKGGAFSGIPLSVWIKA</sequence>
<reference evidence="2" key="1">
    <citation type="submission" date="2016-10" db="EMBL/GenBank/DDBJ databases">
        <authorList>
            <person name="Varghese N."/>
            <person name="Submissions S."/>
        </authorList>
    </citation>
    <scope>NUCLEOTIDE SEQUENCE [LARGE SCALE GENOMIC DNA]</scope>
    <source>
        <strain evidence="2">DSM 100420</strain>
    </source>
</reference>
<dbReference type="AlphaFoldDB" id="A0A1H3UL60"/>
<proteinExistence type="predicted"/>
<evidence type="ECO:0000313" key="1">
    <source>
        <dbReference type="EMBL" id="SDZ62791.1"/>
    </source>
</evidence>
<protein>
    <submittedName>
        <fullName evidence="1">Uncharacterized protein</fullName>
    </submittedName>
</protein>
<gene>
    <name evidence="1" type="ORF">SAMN05444004_1442</name>
</gene>
<evidence type="ECO:0000313" key="2">
    <source>
        <dbReference type="Proteomes" id="UP000198914"/>
    </source>
</evidence>
<dbReference type="EMBL" id="FNPX01000044">
    <property type="protein sequence ID" value="SDZ62791.1"/>
    <property type="molecule type" value="Genomic_DNA"/>
</dbReference>
<accession>A0A1H3UL60</accession>
<dbReference type="Proteomes" id="UP000198914">
    <property type="component" value="Unassembled WGS sequence"/>
</dbReference>
<name>A0A1H3UL60_9RHOB</name>
<keyword evidence="2" id="KW-1185">Reference proteome</keyword>
<organism evidence="1 2">
    <name type="scientific">Jannaschia faecimaris</name>
    <dbReference type="NCBI Taxonomy" id="1244108"/>
    <lineage>
        <taxon>Bacteria</taxon>
        <taxon>Pseudomonadati</taxon>
        <taxon>Pseudomonadota</taxon>
        <taxon>Alphaproteobacteria</taxon>
        <taxon>Rhodobacterales</taxon>
        <taxon>Roseobacteraceae</taxon>
        <taxon>Jannaschia</taxon>
    </lineage>
</organism>